<proteinExistence type="predicted"/>
<dbReference type="SUPFAM" id="SSF51206">
    <property type="entry name" value="cAMP-binding domain-like"/>
    <property type="match status" value="1"/>
</dbReference>
<evidence type="ECO:0000256" key="1">
    <source>
        <dbReference type="ARBA" id="ARBA00023015"/>
    </source>
</evidence>
<dbReference type="SUPFAM" id="SSF46785">
    <property type="entry name" value="Winged helix' DNA-binding domain"/>
    <property type="match status" value="1"/>
</dbReference>
<sequence>MLALLPAQARDAFLSLGREHTYAAGQILLSEGSTNTRVLLLVDASVKVSATTPDGQETLLAVRHSGDLIGELSGLDGQPCIATVTAVGSAAVSVIPRHEFLAFLHQHPSVAVAVSRHIAERLRAATRRRVDLAGVPVLVRLCRVLAEWCEQAGGAVVRVPLTQHELAALVGASEVSVSRALRPLVRAGAVSTGYRCVQVCEPAQVRKIAEGGDVPPPPGGAGNPVF</sequence>
<dbReference type="Gene3D" id="2.60.120.10">
    <property type="entry name" value="Jelly Rolls"/>
    <property type="match status" value="1"/>
</dbReference>
<dbReference type="PANTHER" id="PTHR24567:SF74">
    <property type="entry name" value="HTH-TYPE TRANSCRIPTIONAL REGULATOR ARCR"/>
    <property type="match status" value="1"/>
</dbReference>
<dbReference type="InterPro" id="IPR036390">
    <property type="entry name" value="WH_DNA-bd_sf"/>
</dbReference>
<evidence type="ECO:0000259" key="4">
    <source>
        <dbReference type="PROSITE" id="PS50042"/>
    </source>
</evidence>
<evidence type="ECO:0000313" key="6">
    <source>
        <dbReference type="EMBL" id="MBL1083505.1"/>
    </source>
</evidence>
<protein>
    <submittedName>
        <fullName evidence="6">Crp/Fnr family transcriptional regulator</fullName>
    </submittedName>
</protein>
<dbReference type="SMART" id="SM00100">
    <property type="entry name" value="cNMP"/>
    <property type="match status" value="1"/>
</dbReference>
<comment type="caution">
    <text evidence="6">The sequence shown here is derived from an EMBL/GenBank/DDBJ whole genome shotgun (WGS) entry which is preliminary data.</text>
</comment>
<dbReference type="InterPro" id="IPR000595">
    <property type="entry name" value="cNMP-bd_dom"/>
</dbReference>
<dbReference type="EMBL" id="JAERRK010000007">
    <property type="protein sequence ID" value="MBL1083505.1"/>
    <property type="molecule type" value="Genomic_DNA"/>
</dbReference>
<dbReference type="PROSITE" id="PS50042">
    <property type="entry name" value="CNMP_BINDING_3"/>
    <property type="match status" value="1"/>
</dbReference>
<evidence type="ECO:0000259" key="5">
    <source>
        <dbReference type="PROSITE" id="PS51063"/>
    </source>
</evidence>
<keyword evidence="1" id="KW-0805">Transcription regulation</keyword>
<gene>
    <name evidence="6" type="ORF">JK359_16245</name>
</gene>
<keyword evidence="2" id="KW-0238">DNA-binding</keyword>
<dbReference type="GO" id="GO:0003677">
    <property type="term" value="F:DNA binding"/>
    <property type="evidence" value="ECO:0007669"/>
    <property type="project" value="UniProtKB-KW"/>
</dbReference>
<dbReference type="PROSITE" id="PS51063">
    <property type="entry name" value="HTH_CRP_2"/>
    <property type="match status" value="1"/>
</dbReference>
<dbReference type="AlphaFoldDB" id="A0A937EJP1"/>
<evidence type="ECO:0000256" key="3">
    <source>
        <dbReference type="ARBA" id="ARBA00023163"/>
    </source>
</evidence>
<feature type="domain" description="Cyclic nucleotide-binding" evidence="4">
    <location>
        <begin position="1"/>
        <end position="121"/>
    </location>
</feature>
<evidence type="ECO:0000256" key="2">
    <source>
        <dbReference type="ARBA" id="ARBA00023125"/>
    </source>
</evidence>
<organism evidence="6 7">
    <name type="scientific">Streptomyces actinomycinicus</name>
    <dbReference type="NCBI Taxonomy" id="1695166"/>
    <lineage>
        <taxon>Bacteria</taxon>
        <taxon>Bacillati</taxon>
        <taxon>Actinomycetota</taxon>
        <taxon>Actinomycetes</taxon>
        <taxon>Kitasatosporales</taxon>
        <taxon>Streptomycetaceae</taxon>
        <taxon>Streptomyces</taxon>
    </lineage>
</organism>
<dbReference type="Pfam" id="PF13545">
    <property type="entry name" value="HTH_Crp_2"/>
    <property type="match status" value="1"/>
</dbReference>
<dbReference type="CDD" id="cd00038">
    <property type="entry name" value="CAP_ED"/>
    <property type="match status" value="1"/>
</dbReference>
<dbReference type="PANTHER" id="PTHR24567">
    <property type="entry name" value="CRP FAMILY TRANSCRIPTIONAL REGULATORY PROTEIN"/>
    <property type="match status" value="1"/>
</dbReference>
<dbReference type="SMART" id="SM00419">
    <property type="entry name" value="HTH_CRP"/>
    <property type="match status" value="1"/>
</dbReference>
<keyword evidence="3" id="KW-0804">Transcription</keyword>
<evidence type="ECO:0000313" key="7">
    <source>
        <dbReference type="Proteomes" id="UP000661858"/>
    </source>
</evidence>
<dbReference type="InterPro" id="IPR014710">
    <property type="entry name" value="RmlC-like_jellyroll"/>
</dbReference>
<dbReference type="Pfam" id="PF00027">
    <property type="entry name" value="cNMP_binding"/>
    <property type="match status" value="1"/>
</dbReference>
<dbReference type="GO" id="GO:0005829">
    <property type="term" value="C:cytosol"/>
    <property type="evidence" value="ECO:0007669"/>
    <property type="project" value="TreeGrafter"/>
</dbReference>
<dbReference type="InterPro" id="IPR050397">
    <property type="entry name" value="Env_Response_Regulators"/>
</dbReference>
<name>A0A937EJP1_9ACTN</name>
<reference evidence="6" key="1">
    <citation type="submission" date="2021-01" db="EMBL/GenBank/DDBJ databases">
        <title>WGS of actinomycetes isolated from Thailand.</title>
        <authorList>
            <person name="Thawai C."/>
        </authorList>
    </citation>
    <scope>NUCLEOTIDE SEQUENCE</scope>
    <source>
        <strain evidence="6">RCU-197</strain>
    </source>
</reference>
<dbReference type="InterPro" id="IPR012318">
    <property type="entry name" value="HTH_CRP"/>
</dbReference>
<accession>A0A937EJP1</accession>
<dbReference type="GO" id="GO:0003700">
    <property type="term" value="F:DNA-binding transcription factor activity"/>
    <property type="evidence" value="ECO:0007669"/>
    <property type="project" value="TreeGrafter"/>
</dbReference>
<dbReference type="InterPro" id="IPR018490">
    <property type="entry name" value="cNMP-bd_dom_sf"/>
</dbReference>
<keyword evidence="7" id="KW-1185">Reference proteome</keyword>
<feature type="domain" description="HTH crp-type" evidence="5">
    <location>
        <begin position="135"/>
        <end position="203"/>
    </location>
</feature>
<dbReference type="Proteomes" id="UP000661858">
    <property type="component" value="Unassembled WGS sequence"/>
</dbReference>
<dbReference type="RefSeq" id="WP_201836170.1">
    <property type="nucleotide sequence ID" value="NZ_JAERRK010000007.1"/>
</dbReference>